<evidence type="ECO:0000313" key="9">
    <source>
        <dbReference type="EMBL" id="TWE11640.1"/>
    </source>
</evidence>
<feature type="transmembrane region" description="Helical" evidence="7">
    <location>
        <begin position="541"/>
        <end position="560"/>
    </location>
</feature>
<feature type="transmembrane region" description="Helical" evidence="7">
    <location>
        <begin position="434"/>
        <end position="466"/>
    </location>
</feature>
<keyword evidence="1" id="KW-0808">Transferase</keyword>
<dbReference type="CDD" id="cd14014">
    <property type="entry name" value="STKc_PknB_like"/>
    <property type="match status" value="1"/>
</dbReference>
<comment type="caution">
    <text evidence="9">The sequence shown here is derived from an EMBL/GenBank/DDBJ whole genome shotgun (WGS) entry which is preliminary data.</text>
</comment>
<dbReference type="PROSITE" id="PS00108">
    <property type="entry name" value="PROTEIN_KINASE_ST"/>
    <property type="match status" value="1"/>
</dbReference>
<dbReference type="PANTHER" id="PTHR43289:SF34">
    <property type="entry name" value="SERINE_THREONINE-PROTEIN KINASE YBDM-RELATED"/>
    <property type="match status" value="1"/>
</dbReference>
<dbReference type="SUPFAM" id="SSF56112">
    <property type="entry name" value="Protein kinase-like (PK-like)"/>
    <property type="match status" value="1"/>
</dbReference>
<dbReference type="InterPro" id="IPR000719">
    <property type="entry name" value="Prot_kinase_dom"/>
</dbReference>
<evidence type="ECO:0000256" key="2">
    <source>
        <dbReference type="ARBA" id="ARBA00022741"/>
    </source>
</evidence>
<keyword evidence="7" id="KW-0472">Membrane</keyword>
<dbReference type="Gene3D" id="1.10.510.10">
    <property type="entry name" value="Transferase(Phosphotransferase) domain 1"/>
    <property type="match status" value="1"/>
</dbReference>
<feature type="compositionally biased region" description="Pro residues" evidence="6">
    <location>
        <begin position="410"/>
        <end position="422"/>
    </location>
</feature>
<dbReference type="InterPro" id="IPR017441">
    <property type="entry name" value="Protein_kinase_ATP_BS"/>
</dbReference>
<feature type="transmembrane region" description="Helical" evidence="7">
    <location>
        <begin position="580"/>
        <end position="600"/>
    </location>
</feature>
<dbReference type="EMBL" id="VIVQ01000001">
    <property type="protein sequence ID" value="TWE11640.1"/>
    <property type="molecule type" value="Genomic_DNA"/>
</dbReference>
<keyword evidence="9" id="KW-0723">Serine/threonine-protein kinase</keyword>
<protein>
    <submittedName>
        <fullName evidence="9">Serine/threonine protein kinase</fullName>
    </submittedName>
</protein>
<keyword evidence="10" id="KW-1185">Reference proteome</keyword>
<sequence length="630" mass="66001">MVPAPVAGAGARRAMGTAVAQEVPVARASLHGAVRDVSYRGCMTADRRSDLSGRGAMTGGHRLPPARSSYVSQQTAALPVAHEMLGSYRLLGKLGEGGMGVVYKGMDPAGEIVAVKVLRPHIAHDPSARERLRREVSTLVRVRSPYVAAFLDADVDGERPYIVTSFVPGAALDDVVEDAGRFGAPRLVRLGHGLAEALSAIHAAGIVHRDLKPGNVLMVGDDPVLIDFGIAHVADDARLTSTGLVMGTPGYLSPEIVEGEEVTQATDWWGWAATLAYAASGEPPFGRGPMPVILDRVTRGQSDLRGVDERIRPLLRAALTPDPAARPTAAEVLAELKVYAGGGHTGHIPVRSSRPATQVIGAALPSAPPVHAQPSSAYPTEQLAVDHGRNTGYGPSGRPNPLGDDDRPVPSMPPGRYAPPADPRIGQPTRTGTLGALLAVAVGLSALWPIVGCIAVIGWAVIARWCDRTVTSMVVRRFHQGPRRSDTFVATVVSPWHGVVAFLATVLTVLIPAFVGACAAAAVALAVSMSRGGQTSIDRPAPVAAGMVIAILVMWWGPGATSLRRGSRSVVRGVVRGQPLTQIMVGVMIAIAALCGVWALTHLTSSVNWWPIDIHSGMSINSFLPSLPGR</sequence>
<evidence type="ECO:0000256" key="3">
    <source>
        <dbReference type="ARBA" id="ARBA00022777"/>
    </source>
</evidence>
<evidence type="ECO:0000256" key="6">
    <source>
        <dbReference type="SAM" id="MobiDB-lite"/>
    </source>
</evidence>
<dbReference type="GO" id="GO:0005524">
    <property type="term" value="F:ATP binding"/>
    <property type="evidence" value="ECO:0007669"/>
    <property type="project" value="UniProtKB-UniRule"/>
</dbReference>
<accession>A0A561E7V0</accession>
<evidence type="ECO:0000256" key="7">
    <source>
        <dbReference type="SAM" id="Phobius"/>
    </source>
</evidence>
<keyword evidence="4 5" id="KW-0067">ATP-binding</keyword>
<dbReference type="SMART" id="SM00220">
    <property type="entry name" value="S_TKc"/>
    <property type="match status" value="1"/>
</dbReference>
<evidence type="ECO:0000256" key="1">
    <source>
        <dbReference type="ARBA" id="ARBA00022679"/>
    </source>
</evidence>
<keyword evidence="2 5" id="KW-0547">Nucleotide-binding</keyword>
<dbReference type="PROSITE" id="PS00107">
    <property type="entry name" value="PROTEIN_KINASE_ATP"/>
    <property type="match status" value="1"/>
</dbReference>
<feature type="region of interest" description="Disordered" evidence="6">
    <location>
        <begin position="386"/>
        <end position="425"/>
    </location>
</feature>
<feature type="transmembrane region" description="Helical" evidence="7">
    <location>
        <begin position="487"/>
        <end position="504"/>
    </location>
</feature>
<dbReference type="InterPro" id="IPR008271">
    <property type="entry name" value="Ser/Thr_kinase_AS"/>
</dbReference>
<keyword evidence="7" id="KW-0812">Transmembrane</keyword>
<evidence type="ECO:0000256" key="4">
    <source>
        <dbReference type="ARBA" id="ARBA00022840"/>
    </source>
</evidence>
<feature type="domain" description="Protein kinase" evidence="8">
    <location>
        <begin position="88"/>
        <end position="340"/>
    </location>
</feature>
<feature type="binding site" evidence="5">
    <location>
        <position position="116"/>
    </location>
    <ligand>
        <name>ATP</name>
        <dbReference type="ChEBI" id="CHEBI:30616"/>
    </ligand>
</feature>
<proteinExistence type="predicted"/>
<keyword evidence="3 9" id="KW-0418">Kinase</keyword>
<gene>
    <name evidence="9" type="ORF">BKA23_0420</name>
</gene>
<organism evidence="9 10">
    <name type="scientific">Rudaeicoccus suwonensis</name>
    <dbReference type="NCBI Taxonomy" id="657409"/>
    <lineage>
        <taxon>Bacteria</taxon>
        <taxon>Bacillati</taxon>
        <taxon>Actinomycetota</taxon>
        <taxon>Actinomycetes</taxon>
        <taxon>Micrococcales</taxon>
        <taxon>Dermacoccaceae</taxon>
        <taxon>Rudaeicoccus</taxon>
    </lineage>
</organism>
<dbReference type="GO" id="GO:0004674">
    <property type="term" value="F:protein serine/threonine kinase activity"/>
    <property type="evidence" value="ECO:0007669"/>
    <property type="project" value="UniProtKB-KW"/>
</dbReference>
<evidence type="ECO:0000313" key="10">
    <source>
        <dbReference type="Proteomes" id="UP000318297"/>
    </source>
</evidence>
<dbReference type="OrthoDB" id="9762169at2"/>
<keyword evidence="7" id="KW-1133">Transmembrane helix</keyword>
<dbReference type="PROSITE" id="PS50011">
    <property type="entry name" value="PROTEIN_KINASE_DOM"/>
    <property type="match status" value="1"/>
</dbReference>
<dbReference type="AlphaFoldDB" id="A0A561E7V0"/>
<dbReference type="Gene3D" id="3.30.200.20">
    <property type="entry name" value="Phosphorylase Kinase, domain 1"/>
    <property type="match status" value="1"/>
</dbReference>
<dbReference type="InterPro" id="IPR011009">
    <property type="entry name" value="Kinase-like_dom_sf"/>
</dbReference>
<dbReference type="Proteomes" id="UP000318297">
    <property type="component" value="Unassembled WGS sequence"/>
</dbReference>
<name>A0A561E7V0_9MICO</name>
<evidence type="ECO:0000259" key="8">
    <source>
        <dbReference type="PROSITE" id="PS50011"/>
    </source>
</evidence>
<reference evidence="9 10" key="1">
    <citation type="submission" date="2019-06" db="EMBL/GenBank/DDBJ databases">
        <title>Sequencing the genomes of 1000 actinobacteria strains.</title>
        <authorList>
            <person name="Klenk H.-P."/>
        </authorList>
    </citation>
    <scope>NUCLEOTIDE SEQUENCE [LARGE SCALE GENOMIC DNA]</scope>
    <source>
        <strain evidence="9 10">DSM 19560</strain>
    </source>
</reference>
<dbReference type="Pfam" id="PF00069">
    <property type="entry name" value="Pkinase"/>
    <property type="match status" value="1"/>
</dbReference>
<evidence type="ECO:0000256" key="5">
    <source>
        <dbReference type="PROSITE-ProRule" id="PRU10141"/>
    </source>
</evidence>
<dbReference type="PANTHER" id="PTHR43289">
    <property type="entry name" value="MITOGEN-ACTIVATED PROTEIN KINASE KINASE KINASE 20-RELATED"/>
    <property type="match status" value="1"/>
</dbReference>